<evidence type="ECO:0000256" key="13">
    <source>
        <dbReference type="ARBA" id="ARBA00023136"/>
    </source>
</evidence>
<keyword evidence="6" id="KW-0679">Respiratory chain</keyword>
<accession>A0A0S2MSA0</accession>
<evidence type="ECO:0000256" key="7">
    <source>
        <dbReference type="ARBA" id="ARBA00022692"/>
    </source>
</evidence>
<evidence type="ECO:0000256" key="4">
    <source>
        <dbReference type="ARBA" id="ARBA00021095"/>
    </source>
</evidence>
<evidence type="ECO:0000256" key="11">
    <source>
        <dbReference type="ARBA" id="ARBA00023027"/>
    </source>
</evidence>
<keyword evidence="11" id="KW-0520">NAD</keyword>
<proteinExistence type="inferred from homology"/>
<evidence type="ECO:0000256" key="1">
    <source>
        <dbReference type="ARBA" id="ARBA00004225"/>
    </source>
</evidence>
<dbReference type="EMBL" id="JX412846">
    <property type="protein sequence ID" value="ALO77538.1"/>
    <property type="molecule type" value="Genomic_DNA"/>
</dbReference>
<keyword evidence="5" id="KW-0813">Transport</keyword>
<sequence>MSMMISLSMTISMILFLLTHPLSLGLALLIQTTLSSLLIAFISPSSWYSYMLFIVMIGGMMVLFIYMTSIASNEKFLMNTTIIILATSTMVITLIMLTKMNFAPPMNKSSFNEELLVNLFNKWWSNPLNLTSSFLFMYLLMAMIATIKITSFNNGPLRQLN</sequence>
<evidence type="ECO:0000256" key="5">
    <source>
        <dbReference type="ARBA" id="ARBA00022448"/>
    </source>
</evidence>
<geneLocation type="mitochondrion" evidence="17"/>
<evidence type="ECO:0000256" key="2">
    <source>
        <dbReference type="ARBA" id="ARBA00005698"/>
    </source>
</evidence>
<comment type="subcellular location">
    <subcellularLocation>
        <location evidence="1">Mitochondrion membrane</location>
        <topology evidence="1">Multi-pass membrane protein</topology>
    </subcellularLocation>
</comment>
<keyword evidence="9" id="KW-0249">Electron transport</keyword>
<comment type="similarity">
    <text evidence="2">Belongs to the complex I subunit 6 family.</text>
</comment>
<reference evidence="17" key="1">
    <citation type="submission" date="2012-06" db="EMBL/GenBank/DDBJ databases">
        <title>Mitogenomics of the Coleoptera under dense taxon sampling.</title>
        <authorList>
            <person name="Timmermans M.J.T.N."/>
            <person name="Lim J."/>
            <person name="Dodsworth S."/>
            <person name="Haran J."/>
            <person name="Ahrens D."/>
            <person name="Bocak L."/>
            <person name="London A."/>
            <person name="Culverwell L."/>
            <person name="Vogler A.P."/>
        </authorList>
    </citation>
    <scope>NUCLEOTIDE SEQUENCE</scope>
</reference>
<feature type="transmembrane region" description="Helical" evidence="16">
    <location>
        <begin position="76"/>
        <end position="97"/>
    </location>
</feature>
<evidence type="ECO:0000256" key="3">
    <source>
        <dbReference type="ARBA" id="ARBA00012944"/>
    </source>
</evidence>
<keyword evidence="12 17" id="KW-0496">Mitochondrion</keyword>
<dbReference type="GO" id="GO:0031966">
    <property type="term" value="C:mitochondrial membrane"/>
    <property type="evidence" value="ECO:0007669"/>
    <property type="project" value="UniProtKB-SubCell"/>
</dbReference>
<protein>
    <recommendedName>
        <fullName evidence="4">NADH-ubiquinone oxidoreductase chain 6</fullName>
        <ecNumber evidence="3">7.1.1.2</ecNumber>
    </recommendedName>
    <alternativeName>
        <fullName evidence="14">NADH dehydrogenase subunit 6</fullName>
    </alternativeName>
</protein>
<evidence type="ECO:0000256" key="8">
    <source>
        <dbReference type="ARBA" id="ARBA00022967"/>
    </source>
</evidence>
<dbReference type="InterPro" id="IPR050269">
    <property type="entry name" value="ComplexI_Subunit6"/>
</dbReference>
<keyword evidence="10 16" id="KW-1133">Transmembrane helix</keyword>
<dbReference type="GO" id="GO:0008137">
    <property type="term" value="F:NADH dehydrogenase (ubiquinone) activity"/>
    <property type="evidence" value="ECO:0007669"/>
    <property type="project" value="UniProtKB-EC"/>
</dbReference>
<keyword evidence="13 16" id="KW-0472">Membrane</keyword>
<feature type="transmembrane region" description="Helical" evidence="16">
    <location>
        <begin position="130"/>
        <end position="149"/>
    </location>
</feature>
<gene>
    <name evidence="17" type="primary">nad6</name>
</gene>
<keyword evidence="7 16" id="KW-0812">Transmembrane</keyword>
<evidence type="ECO:0000313" key="17">
    <source>
        <dbReference type="EMBL" id="ALO77538.1"/>
    </source>
</evidence>
<evidence type="ECO:0000256" key="12">
    <source>
        <dbReference type="ARBA" id="ARBA00023128"/>
    </source>
</evidence>
<dbReference type="PANTHER" id="PTHR11435:SF1">
    <property type="entry name" value="NADH-UBIQUINONE OXIDOREDUCTASE CHAIN 6"/>
    <property type="match status" value="1"/>
</dbReference>
<keyword evidence="8" id="KW-1278">Translocase</keyword>
<name>A0A0S2MSA0_9CUCU</name>
<dbReference type="PANTHER" id="PTHR11435">
    <property type="entry name" value="NADH UBIQUINONE OXIDOREDUCTASE SUBUNIT ND6"/>
    <property type="match status" value="1"/>
</dbReference>
<comment type="catalytic activity">
    <reaction evidence="15">
        <text>a ubiquinone + NADH + 5 H(+)(in) = a ubiquinol + NAD(+) + 4 H(+)(out)</text>
        <dbReference type="Rhea" id="RHEA:29091"/>
        <dbReference type="Rhea" id="RHEA-COMP:9565"/>
        <dbReference type="Rhea" id="RHEA-COMP:9566"/>
        <dbReference type="ChEBI" id="CHEBI:15378"/>
        <dbReference type="ChEBI" id="CHEBI:16389"/>
        <dbReference type="ChEBI" id="CHEBI:17976"/>
        <dbReference type="ChEBI" id="CHEBI:57540"/>
        <dbReference type="ChEBI" id="CHEBI:57945"/>
        <dbReference type="EC" id="7.1.1.2"/>
    </reaction>
</comment>
<evidence type="ECO:0000256" key="16">
    <source>
        <dbReference type="SAM" id="Phobius"/>
    </source>
</evidence>
<evidence type="ECO:0000256" key="15">
    <source>
        <dbReference type="ARBA" id="ARBA00049551"/>
    </source>
</evidence>
<dbReference type="EC" id="7.1.1.2" evidence="3"/>
<evidence type="ECO:0000256" key="6">
    <source>
        <dbReference type="ARBA" id="ARBA00022660"/>
    </source>
</evidence>
<dbReference type="AlphaFoldDB" id="A0A0S2MSA0"/>
<evidence type="ECO:0000256" key="10">
    <source>
        <dbReference type="ARBA" id="ARBA00022989"/>
    </source>
</evidence>
<evidence type="ECO:0000256" key="9">
    <source>
        <dbReference type="ARBA" id="ARBA00022982"/>
    </source>
</evidence>
<evidence type="ECO:0000256" key="14">
    <source>
        <dbReference type="ARBA" id="ARBA00031019"/>
    </source>
</evidence>
<organism evidence="17">
    <name type="scientific">Ciidae sp. GENSP01</name>
    <dbReference type="NCBI Taxonomy" id="1205545"/>
    <lineage>
        <taxon>Eukaryota</taxon>
        <taxon>Metazoa</taxon>
        <taxon>Ecdysozoa</taxon>
        <taxon>Arthropoda</taxon>
        <taxon>Hexapoda</taxon>
        <taxon>Insecta</taxon>
        <taxon>Pterygota</taxon>
        <taxon>Neoptera</taxon>
        <taxon>Endopterygota</taxon>
        <taxon>Coleoptera</taxon>
        <taxon>Polyphaga</taxon>
        <taxon>Cucujiformia</taxon>
        <taxon>Ciidae</taxon>
    </lineage>
</organism>
<feature type="transmembrane region" description="Helical" evidence="16">
    <location>
        <begin position="50"/>
        <end position="69"/>
    </location>
</feature>